<dbReference type="InterPro" id="IPR036396">
    <property type="entry name" value="Cyt_P450_sf"/>
</dbReference>
<keyword evidence="10" id="KW-1133">Transmembrane helix</keyword>
<feature type="binding site" description="axial binding residue" evidence="8">
    <location>
        <position position="462"/>
    </location>
    <ligand>
        <name>heme</name>
        <dbReference type="ChEBI" id="CHEBI:30413"/>
    </ligand>
    <ligandPart>
        <name>Fe</name>
        <dbReference type="ChEBI" id="CHEBI:18248"/>
    </ligandPart>
</feature>
<keyword evidence="6 8" id="KW-0408">Iron</keyword>
<dbReference type="PROSITE" id="PS00086">
    <property type="entry name" value="CYTOCHROME_P450"/>
    <property type="match status" value="1"/>
</dbReference>
<dbReference type="GO" id="GO:0006629">
    <property type="term" value="P:lipid metabolic process"/>
    <property type="evidence" value="ECO:0007669"/>
    <property type="project" value="UniProtKB-ARBA"/>
</dbReference>
<dbReference type="InterPro" id="IPR002401">
    <property type="entry name" value="Cyt_P450_E_grp-I"/>
</dbReference>
<feature type="transmembrane region" description="Helical" evidence="10">
    <location>
        <begin position="21"/>
        <end position="41"/>
    </location>
</feature>
<protein>
    <submittedName>
        <fullName evidence="11">Putative cytochrome P450</fullName>
    </submittedName>
</protein>
<accession>A0A6A4QQY5</accession>
<proteinExistence type="inferred from homology"/>
<dbReference type="Pfam" id="PF00067">
    <property type="entry name" value="p450"/>
    <property type="match status" value="1"/>
</dbReference>
<keyword evidence="10" id="KW-0472">Membrane</keyword>
<dbReference type="Gene3D" id="1.10.630.10">
    <property type="entry name" value="Cytochrome P450"/>
    <property type="match status" value="1"/>
</dbReference>
<keyword evidence="3 8" id="KW-0349">Heme</keyword>
<keyword evidence="10" id="KW-0812">Transmembrane</keyword>
<evidence type="ECO:0000256" key="5">
    <source>
        <dbReference type="ARBA" id="ARBA00023002"/>
    </source>
</evidence>
<dbReference type="OrthoDB" id="1470350at2759"/>
<comment type="similarity">
    <text evidence="2 9">Belongs to the cytochrome P450 family.</text>
</comment>
<dbReference type="SUPFAM" id="SSF48264">
    <property type="entry name" value="Cytochrome P450"/>
    <property type="match status" value="1"/>
</dbReference>
<dbReference type="InterPro" id="IPR001128">
    <property type="entry name" value="Cyt_P450"/>
</dbReference>
<keyword evidence="4 8" id="KW-0479">Metal-binding</keyword>
<dbReference type="GO" id="GO:0004497">
    <property type="term" value="F:monooxygenase activity"/>
    <property type="evidence" value="ECO:0007669"/>
    <property type="project" value="UniProtKB-KW"/>
</dbReference>
<reference evidence="12" key="1">
    <citation type="journal article" date="2020" name="Nat. Commun.">
        <title>Genome sequence of the cluster root forming white lupin.</title>
        <authorList>
            <person name="Hufnagel B."/>
            <person name="Marques A."/>
            <person name="Soriano A."/>
            <person name="Marques L."/>
            <person name="Divol F."/>
            <person name="Doumas P."/>
            <person name="Sallet E."/>
            <person name="Mancinotti D."/>
            <person name="Carrere S."/>
            <person name="Marande W."/>
            <person name="Arribat S."/>
            <person name="Keller J."/>
            <person name="Huneau C."/>
            <person name="Blein T."/>
            <person name="Aime D."/>
            <person name="Laguerre M."/>
            <person name="Taylor J."/>
            <person name="Schubert V."/>
            <person name="Nelson M."/>
            <person name="Geu-Flores F."/>
            <person name="Crespi M."/>
            <person name="Gallardo-Guerrero K."/>
            <person name="Delaux P.-M."/>
            <person name="Salse J."/>
            <person name="Berges H."/>
            <person name="Guyot R."/>
            <person name="Gouzy J."/>
            <person name="Peret B."/>
        </authorList>
    </citation>
    <scope>NUCLEOTIDE SEQUENCE [LARGE SCALE GENOMIC DNA]</scope>
    <source>
        <strain evidence="12">cv. Amiga</strain>
    </source>
</reference>
<comment type="caution">
    <text evidence="11">The sequence shown here is derived from an EMBL/GenBank/DDBJ whole genome shotgun (WGS) entry which is preliminary data.</text>
</comment>
<evidence type="ECO:0000256" key="10">
    <source>
        <dbReference type="SAM" id="Phobius"/>
    </source>
</evidence>
<keyword evidence="12" id="KW-1185">Reference proteome</keyword>
<keyword evidence="7 9" id="KW-0503">Monooxygenase</keyword>
<evidence type="ECO:0000256" key="3">
    <source>
        <dbReference type="ARBA" id="ARBA00022617"/>
    </source>
</evidence>
<dbReference type="EMBL" id="WOCE01000003">
    <property type="protein sequence ID" value="KAE9616738.1"/>
    <property type="molecule type" value="Genomic_DNA"/>
</dbReference>
<dbReference type="GO" id="GO:0005506">
    <property type="term" value="F:iron ion binding"/>
    <property type="evidence" value="ECO:0007669"/>
    <property type="project" value="InterPro"/>
</dbReference>
<evidence type="ECO:0000256" key="9">
    <source>
        <dbReference type="RuleBase" id="RU000461"/>
    </source>
</evidence>
<keyword evidence="5 9" id="KW-0560">Oxidoreductase</keyword>
<dbReference type="PANTHER" id="PTHR24296">
    <property type="entry name" value="CYTOCHROME P450"/>
    <property type="match status" value="1"/>
</dbReference>
<evidence type="ECO:0000256" key="8">
    <source>
        <dbReference type="PIRSR" id="PIRSR602401-1"/>
    </source>
</evidence>
<evidence type="ECO:0000256" key="4">
    <source>
        <dbReference type="ARBA" id="ARBA00022723"/>
    </source>
</evidence>
<dbReference type="InterPro" id="IPR017972">
    <property type="entry name" value="Cyt_P450_CS"/>
</dbReference>
<dbReference type="PRINTS" id="PR00463">
    <property type="entry name" value="EP450I"/>
</dbReference>
<evidence type="ECO:0000313" key="11">
    <source>
        <dbReference type="EMBL" id="KAE9616738.1"/>
    </source>
</evidence>
<name>A0A6A4QQY5_LUPAL</name>
<dbReference type="PRINTS" id="PR00385">
    <property type="entry name" value="P450"/>
</dbReference>
<evidence type="ECO:0000256" key="2">
    <source>
        <dbReference type="ARBA" id="ARBA00010617"/>
    </source>
</evidence>
<dbReference type="GO" id="GO:0020037">
    <property type="term" value="F:heme binding"/>
    <property type="evidence" value="ECO:0007669"/>
    <property type="project" value="InterPro"/>
</dbReference>
<dbReference type="GO" id="GO:0016705">
    <property type="term" value="F:oxidoreductase activity, acting on paired donors, with incorporation or reduction of molecular oxygen"/>
    <property type="evidence" value="ECO:0007669"/>
    <property type="project" value="InterPro"/>
</dbReference>
<dbReference type="Proteomes" id="UP000447434">
    <property type="component" value="Chromosome 3"/>
</dbReference>
<evidence type="ECO:0000256" key="7">
    <source>
        <dbReference type="ARBA" id="ARBA00023033"/>
    </source>
</evidence>
<evidence type="ECO:0000256" key="6">
    <source>
        <dbReference type="ARBA" id="ARBA00023004"/>
    </source>
</evidence>
<dbReference type="CDD" id="cd11064">
    <property type="entry name" value="CYP86A"/>
    <property type="match status" value="1"/>
</dbReference>
<organism evidence="11 12">
    <name type="scientific">Lupinus albus</name>
    <name type="common">White lupine</name>
    <name type="synonym">Lupinus termis</name>
    <dbReference type="NCBI Taxonomy" id="3870"/>
    <lineage>
        <taxon>Eukaryota</taxon>
        <taxon>Viridiplantae</taxon>
        <taxon>Streptophyta</taxon>
        <taxon>Embryophyta</taxon>
        <taxon>Tracheophyta</taxon>
        <taxon>Spermatophyta</taxon>
        <taxon>Magnoliopsida</taxon>
        <taxon>eudicotyledons</taxon>
        <taxon>Gunneridae</taxon>
        <taxon>Pentapetalae</taxon>
        <taxon>rosids</taxon>
        <taxon>fabids</taxon>
        <taxon>Fabales</taxon>
        <taxon>Fabaceae</taxon>
        <taxon>Papilionoideae</taxon>
        <taxon>50 kb inversion clade</taxon>
        <taxon>genistoids sensu lato</taxon>
        <taxon>core genistoids</taxon>
        <taxon>Genisteae</taxon>
        <taxon>Lupinus</taxon>
    </lineage>
</organism>
<evidence type="ECO:0000313" key="12">
    <source>
        <dbReference type="Proteomes" id="UP000447434"/>
    </source>
</evidence>
<dbReference type="AlphaFoldDB" id="A0A6A4QQY5"/>
<gene>
    <name evidence="11" type="ORF">Lalb_Chr03g0027991</name>
</gene>
<comment type="cofactor">
    <cofactor evidence="1 8">
        <name>heme</name>
        <dbReference type="ChEBI" id="CHEBI:30413"/>
    </cofactor>
</comment>
<evidence type="ECO:0000256" key="1">
    <source>
        <dbReference type="ARBA" id="ARBA00001971"/>
    </source>
</evidence>
<sequence length="516" mass="58803">MLSSIMNFEGSGSLQSMATSTSFLFFSLTFLFSLFSFLVFISRMKPWCNCPTCRSFLTKSWTNRFNNFCDWLTHLLINSPTGTIHIHCVGYIITSNPDNIEYILKTHFDKYTKGKPLSIILGDFLGRGIFIVDGDSWKFQRKMASLELGSVAIRSYAFETIMDEIKTRLIPVIASKARDKTKSLAEAETEGKYILDLQDILRRFSFDVTCKFSFGTDPACLLPSLPSSHFAEAFDMVSNISAMRGLAALPMIWKIKRFFKIGSEKKMSEAINVMNNLAYDIIKQRREIGFSSKKDLLSRFLSSVNEDDKFLRDIIISFLLAGRDTVSAGLVAFFTLLSKNPKVEQLIREEVNRVMNPIHEFPTFNEIRQMHYINAAVHESLRIFPPVQTNSKFAEEDDVLPDGTVVKKGNRVSYHPYAMGRMEKLWGPDCLEFKPERWLKDGKFVQEDTFKYPVFHGGLRICLGKDLALMNMRSVVAAIVPRFQIRVVGPNYEPHFVPGLTASLKDGLPVKVYETK</sequence>